<feature type="transmembrane region" description="Helical" evidence="12">
    <location>
        <begin position="315"/>
        <end position="332"/>
    </location>
</feature>
<evidence type="ECO:0000259" key="13">
    <source>
        <dbReference type="PROSITE" id="PS50893"/>
    </source>
</evidence>
<comment type="similarity">
    <text evidence="3">Belongs to the ABC transporter superfamily.</text>
</comment>
<dbReference type="PROSITE" id="PS00211">
    <property type="entry name" value="ABC_TRANSPORTER_1"/>
    <property type="match status" value="1"/>
</dbReference>
<dbReference type="GO" id="GO:0042626">
    <property type="term" value="F:ATPase-coupled transmembrane transporter activity"/>
    <property type="evidence" value="ECO:0007669"/>
    <property type="project" value="TreeGrafter"/>
</dbReference>
<keyword evidence="4" id="KW-0813">Transport</keyword>
<dbReference type="EMBL" id="FRAF01000003">
    <property type="protein sequence ID" value="SHJ76833.1"/>
    <property type="molecule type" value="Genomic_DNA"/>
</dbReference>
<keyword evidence="6 12" id="KW-0812">Transmembrane</keyword>
<accession>A0A1M6M0K0</accession>
<dbReference type="Pfam" id="PF02361">
    <property type="entry name" value="CbiQ"/>
    <property type="match status" value="1"/>
</dbReference>
<evidence type="ECO:0000313" key="14">
    <source>
        <dbReference type="EMBL" id="SHJ76833.1"/>
    </source>
</evidence>
<evidence type="ECO:0000256" key="10">
    <source>
        <dbReference type="ARBA" id="ARBA00022989"/>
    </source>
</evidence>
<dbReference type="InterPro" id="IPR017871">
    <property type="entry name" value="ABC_transporter-like_CS"/>
</dbReference>
<dbReference type="InterPro" id="IPR003339">
    <property type="entry name" value="ABC/ECF_trnsptr_transmembrane"/>
</dbReference>
<evidence type="ECO:0000256" key="1">
    <source>
        <dbReference type="ARBA" id="ARBA00004141"/>
    </source>
</evidence>
<dbReference type="PANTHER" id="PTHR43553:SF24">
    <property type="entry name" value="ENERGY-COUPLING FACTOR TRANSPORTER ATP-BINDING PROTEIN ECFA1"/>
    <property type="match status" value="1"/>
</dbReference>
<dbReference type="GO" id="GO:0043190">
    <property type="term" value="C:ATP-binding cassette (ABC) transporter complex"/>
    <property type="evidence" value="ECO:0007669"/>
    <property type="project" value="TreeGrafter"/>
</dbReference>
<dbReference type="CDD" id="cd03225">
    <property type="entry name" value="ABC_cobalt_CbiO_domain1"/>
    <property type="match status" value="1"/>
</dbReference>
<protein>
    <submittedName>
        <fullName evidence="14">Energy-coupling factor transporter ATP-binding protein EcfA2</fullName>
    </submittedName>
</protein>
<evidence type="ECO:0000256" key="3">
    <source>
        <dbReference type="ARBA" id="ARBA00005417"/>
    </source>
</evidence>
<feature type="transmembrane region" description="Helical" evidence="12">
    <location>
        <begin position="399"/>
        <end position="419"/>
    </location>
</feature>
<name>A0A1M6M0K0_9BACL</name>
<evidence type="ECO:0000256" key="9">
    <source>
        <dbReference type="ARBA" id="ARBA00022967"/>
    </source>
</evidence>
<dbReference type="InterPro" id="IPR050095">
    <property type="entry name" value="ECF_ABC_transporter_ATP-bd"/>
</dbReference>
<dbReference type="GO" id="GO:0016887">
    <property type="term" value="F:ATP hydrolysis activity"/>
    <property type="evidence" value="ECO:0007669"/>
    <property type="project" value="InterPro"/>
</dbReference>
<evidence type="ECO:0000256" key="11">
    <source>
        <dbReference type="ARBA" id="ARBA00023136"/>
    </source>
</evidence>
<dbReference type="Gene3D" id="3.40.50.300">
    <property type="entry name" value="P-loop containing nucleotide triphosphate hydrolases"/>
    <property type="match status" value="1"/>
</dbReference>
<dbReference type="CDD" id="cd16914">
    <property type="entry name" value="EcfT"/>
    <property type="match status" value="1"/>
</dbReference>
<gene>
    <name evidence="14" type="ORF">SAMN05443507_103131</name>
</gene>
<dbReference type="PANTHER" id="PTHR43553">
    <property type="entry name" value="HEAVY METAL TRANSPORTER"/>
    <property type="match status" value="1"/>
</dbReference>
<evidence type="ECO:0000256" key="7">
    <source>
        <dbReference type="ARBA" id="ARBA00022741"/>
    </source>
</evidence>
<feature type="transmembrane region" description="Helical" evidence="12">
    <location>
        <begin position="339"/>
        <end position="359"/>
    </location>
</feature>
<evidence type="ECO:0000256" key="8">
    <source>
        <dbReference type="ARBA" id="ARBA00022840"/>
    </source>
</evidence>
<dbReference type="InterPro" id="IPR027417">
    <property type="entry name" value="P-loop_NTPase"/>
</dbReference>
<comment type="subcellular location">
    <subcellularLocation>
        <location evidence="2">Cell membrane</location>
        <topology evidence="2">Peripheral membrane protein</topology>
    </subcellularLocation>
    <subcellularLocation>
        <location evidence="1">Membrane</location>
        <topology evidence="1">Multi-pass membrane protein</topology>
    </subcellularLocation>
</comment>
<keyword evidence="9" id="KW-1278">Translocase</keyword>
<sequence length="547" mass="61448">MNLQFENVTVQHTGTAKPLFENLQLQVESGKIHVLLGPIGSGKSSLLQVVAGLLPIQSGSLWMNNRPLENEHDEEWLKKFALVFQSPEESMMASTLAKEFVISHSPFAKTPPSSEEMAYALSKQGLPTLLLQQTPLSLSGGQKRRAAVAVETSVPAEWLLCDEPTVGLDGKSLEKLIETLQNWKLEHPEGGVLVATHQIDAFLSVADQFLLLGEGGDIRQCHLSELLLHPEWLEEIGIEIPTVLRLQSQWISEGRDVPNTRLLSAEEVANFLMEGWTVRKPHSENELIENQHRRSVLREIEEANSKTQRRTHIDLRILWIGTWFVTLGCLFTHDWAGTLLSLAIAVSSIFLLGASPVSVLRQMRALFYLSVITLLFAGLSMHFHPYLNLGFHPASMLQALQTSIRLLAAVALGLIVPFTTSEAELQQALASILQPLSKLRVPTAALSFATAYVLRFLPHIQEEWHRFQIIHLARFKKRLSFWRLPYIFVPFLLVLLQMAEDTSDALHAKGMVHLRDITVHPSPWKLKRSDIFWLLTASSLTVCLFLL</sequence>
<evidence type="ECO:0000256" key="4">
    <source>
        <dbReference type="ARBA" id="ARBA00022448"/>
    </source>
</evidence>
<keyword evidence="7" id="KW-0547">Nucleotide-binding</keyword>
<evidence type="ECO:0000256" key="5">
    <source>
        <dbReference type="ARBA" id="ARBA00022475"/>
    </source>
</evidence>
<feature type="transmembrane region" description="Helical" evidence="12">
    <location>
        <begin position="479"/>
        <end position="499"/>
    </location>
</feature>
<dbReference type="Proteomes" id="UP000184016">
    <property type="component" value="Unassembled WGS sequence"/>
</dbReference>
<dbReference type="STRING" id="1830138.SAMN05443507_103131"/>
<dbReference type="PROSITE" id="PS50893">
    <property type="entry name" value="ABC_TRANSPORTER_2"/>
    <property type="match status" value="1"/>
</dbReference>
<dbReference type="InterPro" id="IPR015856">
    <property type="entry name" value="ABC_transpr_CbiO/EcfA_su"/>
</dbReference>
<proteinExistence type="inferred from homology"/>
<feature type="transmembrane region" description="Helical" evidence="12">
    <location>
        <begin position="365"/>
        <end position="387"/>
    </location>
</feature>
<dbReference type="InterPro" id="IPR003439">
    <property type="entry name" value="ABC_transporter-like_ATP-bd"/>
</dbReference>
<keyword evidence="15" id="KW-1185">Reference proteome</keyword>
<evidence type="ECO:0000256" key="12">
    <source>
        <dbReference type="SAM" id="Phobius"/>
    </source>
</evidence>
<keyword evidence="8 14" id="KW-0067">ATP-binding</keyword>
<evidence type="ECO:0000313" key="15">
    <source>
        <dbReference type="Proteomes" id="UP000184016"/>
    </source>
</evidence>
<feature type="transmembrane region" description="Helical" evidence="12">
    <location>
        <begin position="531"/>
        <end position="546"/>
    </location>
</feature>
<dbReference type="RefSeq" id="WP_072873038.1">
    <property type="nucleotide sequence ID" value="NZ_FRAF01000003.1"/>
</dbReference>
<feature type="domain" description="ABC transporter" evidence="13">
    <location>
        <begin position="3"/>
        <end position="239"/>
    </location>
</feature>
<dbReference type="Pfam" id="PF00005">
    <property type="entry name" value="ABC_tran"/>
    <property type="match status" value="1"/>
</dbReference>
<keyword evidence="5" id="KW-1003">Cell membrane</keyword>
<organism evidence="14 15">
    <name type="scientific">Alicyclobacillus tolerans</name>
    <dbReference type="NCBI Taxonomy" id="90970"/>
    <lineage>
        <taxon>Bacteria</taxon>
        <taxon>Bacillati</taxon>
        <taxon>Bacillota</taxon>
        <taxon>Bacilli</taxon>
        <taxon>Bacillales</taxon>
        <taxon>Alicyclobacillaceae</taxon>
        <taxon>Alicyclobacillus</taxon>
    </lineage>
</organism>
<keyword evidence="11 12" id="KW-0472">Membrane</keyword>
<dbReference type="AlphaFoldDB" id="A0A1M6M0K0"/>
<dbReference type="GO" id="GO:0005524">
    <property type="term" value="F:ATP binding"/>
    <property type="evidence" value="ECO:0007669"/>
    <property type="project" value="UniProtKB-KW"/>
</dbReference>
<evidence type="ECO:0000256" key="2">
    <source>
        <dbReference type="ARBA" id="ARBA00004202"/>
    </source>
</evidence>
<reference evidence="15" key="1">
    <citation type="submission" date="2016-11" db="EMBL/GenBank/DDBJ databases">
        <authorList>
            <person name="Varghese N."/>
            <person name="Submissions S."/>
        </authorList>
    </citation>
    <scope>NUCLEOTIDE SEQUENCE [LARGE SCALE GENOMIC DNA]</scope>
    <source>
        <strain evidence="15">USBA-503</strain>
    </source>
</reference>
<dbReference type="SUPFAM" id="SSF52540">
    <property type="entry name" value="P-loop containing nucleoside triphosphate hydrolases"/>
    <property type="match status" value="1"/>
</dbReference>
<keyword evidence="10 12" id="KW-1133">Transmembrane helix</keyword>
<evidence type="ECO:0000256" key="6">
    <source>
        <dbReference type="ARBA" id="ARBA00022692"/>
    </source>
</evidence>